<evidence type="ECO:0000256" key="4">
    <source>
        <dbReference type="ARBA" id="ARBA00023054"/>
    </source>
</evidence>
<keyword evidence="4 6" id="KW-0175">Coiled coil</keyword>
<evidence type="ECO:0000313" key="8">
    <source>
        <dbReference type="Proteomes" id="UP000813463"/>
    </source>
</evidence>
<accession>A0A9R0JCZ0</accession>
<keyword evidence="5" id="KW-0287">Flowering</keyword>
<gene>
    <name evidence="9 10 11" type="primary">LOC110803470</name>
</gene>
<feature type="coiled-coil region" evidence="6">
    <location>
        <begin position="204"/>
        <end position="231"/>
    </location>
</feature>
<feature type="compositionally biased region" description="Polar residues" evidence="7">
    <location>
        <begin position="415"/>
        <end position="430"/>
    </location>
</feature>
<dbReference type="RefSeq" id="XP_056694448.1">
    <property type="nucleotide sequence ID" value="XM_056838470.1"/>
</dbReference>
<dbReference type="GeneID" id="110803470"/>
<dbReference type="OrthoDB" id="1911379at2759"/>
<name>A0A9R0JCZ0_SPIOL</name>
<organism evidence="8 10">
    <name type="scientific">Spinacia oleracea</name>
    <name type="common">Spinach</name>
    <dbReference type="NCBI Taxonomy" id="3562"/>
    <lineage>
        <taxon>Eukaryota</taxon>
        <taxon>Viridiplantae</taxon>
        <taxon>Streptophyta</taxon>
        <taxon>Embryophyta</taxon>
        <taxon>Tracheophyta</taxon>
        <taxon>Spermatophyta</taxon>
        <taxon>Magnoliopsida</taxon>
        <taxon>eudicotyledons</taxon>
        <taxon>Gunneridae</taxon>
        <taxon>Pentapetalae</taxon>
        <taxon>Caryophyllales</taxon>
        <taxon>Chenopodiaceae</taxon>
        <taxon>Chenopodioideae</taxon>
        <taxon>Anserineae</taxon>
        <taxon>Spinacia</taxon>
    </lineage>
</organism>
<feature type="region of interest" description="Disordered" evidence="7">
    <location>
        <begin position="1"/>
        <end position="46"/>
    </location>
</feature>
<dbReference type="PANTHER" id="PTHR33405:SF4">
    <property type="entry name" value="PROTEIN FLX-LIKE 2"/>
    <property type="match status" value="1"/>
</dbReference>
<dbReference type="PANTHER" id="PTHR33405">
    <property type="entry name" value="PROTEIN FLX-LIKE 2"/>
    <property type="match status" value="1"/>
</dbReference>
<sequence length="430" mass="47021">MGSKGRLPPHHMRHPLHGPGLVHPEPFGAGIRPPHGGFPHGDMLPPPEILEQKLASQHVEMERLATENQRLAATHGSSRQQLAAAQQELQMLETQIRASKSEREQQTRGLMDRISKMETELKAVDRLKLDLKQARTEAQTLVEVRQELITKAQQLNSELQRAHVDVQQIPAMMSELNHLRQEFHQYRTTYEHEKKVYRDHIESLQAMDKEYKSMADEVAKLRTELNNTSNVDKRSVYGSAAGYGDIDASAHNPSAQSSYEDGYGMQQVHHQFPASGAATTASTPAATGGGVVASSGGTPTYAPPQSGTASGRVGYGNPGYEAQRGLTYDPQGSQVYNNAQRASGYDGYNRGVNYDMQRPPYDPQRAAYEMPWANNYDAHSRGAAAAPPPPPSQGQAPVNNMAYGSAAPPPAARTTAGNEMQTRGGNTARR</sequence>
<evidence type="ECO:0000256" key="5">
    <source>
        <dbReference type="ARBA" id="ARBA00023089"/>
    </source>
</evidence>
<dbReference type="Proteomes" id="UP000813463">
    <property type="component" value="Chromosome 1"/>
</dbReference>
<evidence type="ECO:0000256" key="2">
    <source>
        <dbReference type="ARBA" id="ARBA00022473"/>
    </source>
</evidence>
<keyword evidence="8" id="KW-1185">Reference proteome</keyword>
<feature type="compositionally biased region" description="Low complexity" evidence="7">
    <location>
        <begin position="289"/>
        <end position="300"/>
    </location>
</feature>
<evidence type="ECO:0000313" key="9">
    <source>
        <dbReference type="RefSeq" id="XP_021864674.1"/>
    </source>
</evidence>
<dbReference type="RefSeq" id="XP_021864674.1">
    <property type="nucleotide sequence ID" value="XM_022008982.1"/>
</dbReference>
<keyword evidence="2" id="KW-0217">Developmental protein</keyword>
<evidence type="ECO:0000313" key="10">
    <source>
        <dbReference type="RefSeq" id="XP_021864678.1"/>
    </source>
</evidence>
<protein>
    <submittedName>
        <fullName evidence="9 10">Protein FLX-like 2</fullName>
    </submittedName>
</protein>
<dbReference type="Gene3D" id="1.20.120.1490">
    <property type="match status" value="1"/>
</dbReference>
<evidence type="ECO:0000313" key="11">
    <source>
        <dbReference type="RefSeq" id="XP_056694448.1"/>
    </source>
</evidence>
<evidence type="ECO:0000256" key="3">
    <source>
        <dbReference type="ARBA" id="ARBA00022782"/>
    </source>
</evidence>
<evidence type="ECO:0000256" key="1">
    <source>
        <dbReference type="ARBA" id="ARBA00005405"/>
    </source>
</evidence>
<dbReference type="AlphaFoldDB" id="A0A9R0JCZ0"/>
<evidence type="ECO:0000256" key="6">
    <source>
        <dbReference type="SAM" id="Coils"/>
    </source>
</evidence>
<reference evidence="9 10" key="2">
    <citation type="submission" date="2025-04" db="UniProtKB">
        <authorList>
            <consortium name="RefSeq"/>
        </authorList>
    </citation>
    <scope>IDENTIFICATION</scope>
    <source>
        <tissue evidence="11">Leaf</tissue>
    </source>
</reference>
<proteinExistence type="inferred from homology"/>
<dbReference type="InterPro" id="IPR040353">
    <property type="entry name" value="FLX/FLX-like"/>
</dbReference>
<dbReference type="GO" id="GO:0009908">
    <property type="term" value="P:flower development"/>
    <property type="evidence" value="ECO:0007669"/>
    <property type="project" value="UniProtKB-KW"/>
</dbReference>
<evidence type="ECO:0000256" key="7">
    <source>
        <dbReference type="SAM" id="MobiDB-lite"/>
    </source>
</evidence>
<dbReference type="GO" id="GO:0030154">
    <property type="term" value="P:cell differentiation"/>
    <property type="evidence" value="ECO:0007669"/>
    <property type="project" value="UniProtKB-KW"/>
</dbReference>
<dbReference type="KEGG" id="soe:110803470"/>
<keyword evidence="3" id="KW-0221">Differentiation</keyword>
<reference evidence="8" key="1">
    <citation type="journal article" date="2021" name="Nat. Commun.">
        <title>Genomic analyses provide insights into spinach domestication and the genetic basis of agronomic traits.</title>
        <authorList>
            <person name="Cai X."/>
            <person name="Sun X."/>
            <person name="Xu C."/>
            <person name="Sun H."/>
            <person name="Wang X."/>
            <person name="Ge C."/>
            <person name="Zhang Z."/>
            <person name="Wang Q."/>
            <person name="Fei Z."/>
            <person name="Jiao C."/>
            <person name="Wang Q."/>
        </authorList>
    </citation>
    <scope>NUCLEOTIDE SEQUENCE [LARGE SCALE GENOMIC DNA]</scope>
    <source>
        <strain evidence="8">cv. Varoflay</strain>
    </source>
</reference>
<dbReference type="RefSeq" id="XP_021864678.1">
    <property type="nucleotide sequence ID" value="XM_022008986.1"/>
</dbReference>
<feature type="region of interest" description="Disordered" evidence="7">
    <location>
        <begin position="289"/>
        <end position="334"/>
    </location>
</feature>
<comment type="similarity">
    <text evidence="1">Belongs to the FLX family.</text>
</comment>
<feature type="compositionally biased region" description="Basic residues" evidence="7">
    <location>
        <begin position="7"/>
        <end position="16"/>
    </location>
</feature>
<feature type="region of interest" description="Disordered" evidence="7">
    <location>
        <begin position="379"/>
        <end position="430"/>
    </location>
</feature>
<feature type="coiled-coil region" evidence="6">
    <location>
        <begin position="75"/>
        <end position="165"/>
    </location>
</feature>